<accession>A0ABQ8J5E9</accession>
<name>A0ABQ8J5E9_DERPT</name>
<protein>
    <submittedName>
        <fullName evidence="1">Uncharacterized protein</fullName>
    </submittedName>
</protein>
<dbReference type="Proteomes" id="UP000887458">
    <property type="component" value="Unassembled WGS sequence"/>
</dbReference>
<organism evidence="1 2">
    <name type="scientific">Dermatophagoides pteronyssinus</name>
    <name type="common">European house dust mite</name>
    <dbReference type="NCBI Taxonomy" id="6956"/>
    <lineage>
        <taxon>Eukaryota</taxon>
        <taxon>Metazoa</taxon>
        <taxon>Ecdysozoa</taxon>
        <taxon>Arthropoda</taxon>
        <taxon>Chelicerata</taxon>
        <taxon>Arachnida</taxon>
        <taxon>Acari</taxon>
        <taxon>Acariformes</taxon>
        <taxon>Sarcoptiformes</taxon>
        <taxon>Astigmata</taxon>
        <taxon>Psoroptidia</taxon>
        <taxon>Analgoidea</taxon>
        <taxon>Pyroglyphidae</taxon>
        <taxon>Dermatophagoidinae</taxon>
        <taxon>Dermatophagoides</taxon>
    </lineage>
</organism>
<keyword evidence="2" id="KW-1185">Reference proteome</keyword>
<comment type="caution">
    <text evidence="1">The sequence shown here is derived from an EMBL/GenBank/DDBJ whole genome shotgun (WGS) entry which is preliminary data.</text>
</comment>
<reference evidence="1 2" key="2">
    <citation type="journal article" date="2022" name="Mol. Biol. Evol.">
        <title>Comparative Genomics Reveals Insights into the Divergent Evolution of Astigmatic Mites and Household Pest Adaptations.</title>
        <authorList>
            <person name="Xiong Q."/>
            <person name="Wan A.T."/>
            <person name="Liu X."/>
            <person name="Fung C.S."/>
            <person name="Xiao X."/>
            <person name="Malainual N."/>
            <person name="Hou J."/>
            <person name="Wang L."/>
            <person name="Wang M."/>
            <person name="Yang K.Y."/>
            <person name="Cui Y."/>
            <person name="Leung E.L."/>
            <person name="Nong W."/>
            <person name="Shin S.K."/>
            <person name="Au S.W."/>
            <person name="Jeong K.Y."/>
            <person name="Chew F.T."/>
            <person name="Hui J.H."/>
            <person name="Leung T.F."/>
            <person name="Tungtrongchitr A."/>
            <person name="Zhong N."/>
            <person name="Liu Z."/>
            <person name="Tsui S.K."/>
        </authorList>
    </citation>
    <scope>NUCLEOTIDE SEQUENCE [LARGE SCALE GENOMIC DNA]</scope>
    <source>
        <strain evidence="1">Derp</strain>
    </source>
</reference>
<gene>
    <name evidence="1" type="ORF">DERP_013577</name>
</gene>
<proteinExistence type="predicted"/>
<dbReference type="EMBL" id="NJHN03000073">
    <property type="protein sequence ID" value="KAH9417802.1"/>
    <property type="molecule type" value="Genomic_DNA"/>
</dbReference>
<evidence type="ECO:0000313" key="2">
    <source>
        <dbReference type="Proteomes" id="UP000887458"/>
    </source>
</evidence>
<evidence type="ECO:0000313" key="1">
    <source>
        <dbReference type="EMBL" id="KAH9417802.1"/>
    </source>
</evidence>
<reference evidence="1 2" key="1">
    <citation type="journal article" date="2018" name="J. Allergy Clin. Immunol.">
        <title>High-quality assembly of Dermatophagoides pteronyssinus genome and transcriptome reveals a wide range of novel allergens.</title>
        <authorList>
            <person name="Liu X.Y."/>
            <person name="Yang K.Y."/>
            <person name="Wang M.Q."/>
            <person name="Kwok J.S."/>
            <person name="Zeng X."/>
            <person name="Yang Z."/>
            <person name="Xiao X.J."/>
            <person name="Lau C.P."/>
            <person name="Li Y."/>
            <person name="Huang Z.M."/>
            <person name="Ba J.G."/>
            <person name="Yim A.K."/>
            <person name="Ouyang C.Y."/>
            <person name="Ngai S.M."/>
            <person name="Chan T.F."/>
            <person name="Leung E.L."/>
            <person name="Liu L."/>
            <person name="Liu Z.G."/>
            <person name="Tsui S.K."/>
        </authorList>
    </citation>
    <scope>NUCLEOTIDE SEQUENCE [LARGE SCALE GENOMIC DNA]</scope>
    <source>
        <strain evidence="1">Derp</strain>
    </source>
</reference>
<sequence>MNDHCSIKFLQTNKQKHYDDDLPQLMIGQWHLQWTIYFLYQAGNNNIRFSLSLIKNHNNNLEPIQRFEVNSKKR</sequence>